<accession>A0A8K0SM94</accession>
<evidence type="ECO:0000313" key="2">
    <source>
        <dbReference type="Proteomes" id="UP000813444"/>
    </source>
</evidence>
<name>A0A8K0SM94_9HYPO</name>
<sequence>MVNARVDEEQRAQRTAHLTVLGDVALSTDWQKQKKDQTCGVKLGGKALYFIAPVQLTTAEQPYSWPSAQGLSPCHAMPLLASHFGVPECGCAQLVSIAASSAVHRLCLGTLHRESIHDRRHPESRTRHTAYFKLKASGRWRLFNTISTALRRSQRSATYFSQPQGASLAFLDQPLAANAKVSLWLPDTIHVPHGRHFAQFGLAWDLARGLGFLG</sequence>
<dbReference type="EMBL" id="JAGPNK010000009">
    <property type="protein sequence ID" value="KAH7313706.1"/>
    <property type="molecule type" value="Genomic_DNA"/>
</dbReference>
<proteinExistence type="predicted"/>
<protein>
    <submittedName>
        <fullName evidence="1">Uncharacterized protein</fullName>
    </submittedName>
</protein>
<reference evidence="1" key="1">
    <citation type="journal article" date="2021" name="Nat. Commun.">
        <title>Genetic determinants of endophytism in the Arabidopsis root mycobiome.</title>
        <authorList>
            <person name="Mesny F."/>
            <person name="Miyauchi S."/>
            <person name="Thiergart T."/>
            <person name="Pickel B."/>
            <person name="Atanasova L."/>
            <person name="Karlsson M."/>
            <person name="Huettel B."/>
            <person name="Barry K.W."/>
            <person name="Haridas S."/>
            <person name="Chen C."/>
            <person name="Bauer D."/>
            <person name="Andreopoulos W."/>
            <person name="Pangilinan J."/>
            <person name="LaButti K."/>
            <person name="Riley R."/>
            <person name="Lipzen A."/>
            <person name="Clum A."/>
            <person name="Drula E."/>
            <person name="Henrissat B."/>
            <person name="Kohler A."/>
            <person name="Grigoriev I.V."/>
            <person name="Martin F.M."/>
            <person name="Hacquard S."/>
        </authorList>
    </citation>
    <scope>NUCLEOTIDE SEQUENCE</scope>
    <source>
        <strain evidence="1">MPI-CAGE-CH-0235</strain>
    </source>
</reference>
<gene>
    <name evidence="1" type="ORF">B0I35DRAFT_277632</name>
</gene>
<keyword evidence="2" id="KW-1185">Reference proteome</keyword>
<dbReference type="AlphaFoldDB" id="A0A8K0SM94"/>
<organism evidence="1 2">
    <name type="scientific">Stachybotrys elegans</name>
    <dbReference type="NCBI Taxonomy" id="80388"/>
    <lineage>
        <taxon>Eukaryota</taxon>
        <taxon>Fungi</taxon>
        <taxon>Dikarya</taxon>
        <taxon>Ascomycota</taxon>
        <taxon>Pezizomycotina</taxon>
        <taxon>Sordariomycetes</taxon>
        <taxon>Hypocreomycetidae</taxon>
        <taxon>Hypocreales</taxon>
        <taxon>Stachybotryaceae</taxon>
        <taxon>Stachybotrys</taxon>
    </lineage>
</organism>
<dbReference type="Proteomes" id="UP000813444">
    <property type="component" value="Unassembled WGS sequence"/>
</dbReference>
<comment type="caution">
    <text evidence="1">The sequence shown here is derived from an EMBL/GenBank/DDBJ whole genome shotgun (WGS) entry which is preliminary data.</text>
</comment>
<evidence type="ECO:0000313" key="1">
    <source>
        <dbReference type="EMBL" id="KAH7313706.1"/>
    </source>
</evidence>